<evidence type="ECO:0000313" key="2">
    <source>
        <dbReference type="EMBL" id="KKQ67493.1"/>
    </source>
</evidence>
<evidence type="ECO:0008006" key="4">
    <source>
        <dbReference type="Google" id="ProtNLM"/>
    </source>
</evidence>
<dbReference type="PANTHER" id="PTHR40278:SF1">
    <property type="entry name" value="DNA UTILIZATION PROTEIN HOFN"/>
    <property type="match status" value="1"/>
</dbReference>
<name>A0A0G0JIC9_9BACT</name>
<sequence length="194" mass="21791">MAAPHKKARLNLNLLYPQGLPEKIYLKFLKWLLNYGKFILIAVEVVVIGAFLARFTLDAQEAELTQKIDNQIPYIQSLKDDEVLIRRTQFKLTEVKKAFDTNPDWKNILNQLSQQIPLGITLQSLNLDQSGSDPSEKTEGLSFRITGQSLSNNDLAVLLGGLKKDSNFKNISLTNISFDQGVIIFTIVGEVISK</sequence>
<dbReference type="AlphaFoldDB" id="A0A0G0JIC9"/>
<keyword evidence="1" id="KW-0812">Transmembrane</keyword>
<evidence type="ECO:0000313" key="3">
    <source>
        <dbReference type="Proteomes" id="UP000034235"/>
    </source>
</evidence>
<evidence type="ECO:0000256" key="1">
    <source>
        <dbReference type="SAM" id="Phobius"/>
    </source>
</evidence>
<proteinExistence type="predicted"/>
<keyword evidence="1" id="KW-0472">Membrane</keyword>
<keyword evidence="1" id="KW-1133">Transmembrane helix</keyword>
<dbReference type="InterPro" id="IPR007813">
    <property type="entry name" value="PilN"/>
</dbReference>
<organism evidence="2 3">
    <name type="scientific">Candidatus Daviesbacteria bacterium GW2011_GWA2_38_24</name>
    <dbReference type="NCBI Taxonomy" id="1618422"/>
    <lineage>
        <taxon>Bacteria</taxon>
        <taxon>Candidatus Daviesiibacteriota</taxon>
    </lineage>
</organism>
<dbReference type="Proteomes" id="UP000034235">
    <property type="component" value="Unassembled WGS sequence"/>
</dbReference>
<reference evidence="2 3" key="1">
    <citation type="journal article" date="2015" name="Nature">
        <title>rRNA introns, odd ribosomes, and small enigmatic genomes across a large radiation of phyla.</title>
        <authorList>
            <person name="Brown C.T."/>
            <person name="Hug L.A."/>
            <person name="Thomas B.C."/>
            <person name="Sharon I."/>
            <person name="Castelle C.J."/>
            <person name="Singh A."/>
            <person name="Wilkins M.J."/>
            <person name="Williams K.H."/>
            <person name="Banfield J.F."/>
        </authorList>
    </citation>
    <scope>NUCLEOTIDE SEQUENCE [LARGE SCALE GENOMIC DNA]</scope>
</reference>
<dbReference type="InterPro" id="IPR052534">
    <property type="entry name" value="Extracell_DNA_Util/SecSys_Comp"/>
</dbReference>
<comment type="caution">
    <text evidence="2">The sequence shown here is derived from an EMBL/GenBank/DDBJ whole genome shotgun (WGS) entry which is preliminary data.</text>
</comment>
<feature type="transmembrane region" description="Helical" evidence="1">
    <location>
        <begin position="38"/>
        <end position="57"/>
    </location>
</feature>
<gene>
    <name evidence="2" type="ORF">US86_C0001G0420</name>
</gene>
<dbReference type="Pfam" id="PF05137">
    <property type="entry name" value="PilN"/>
    <property type="match status" value="1"/>
</dbReference>
<protein>
    <recommendedName>
        <fullName evidence="4">Fimbrial assembly family protein</fullName>
    </recommendedName>
</protein>
<dbReference type="EMBL" id="LBUP01000001">
    <property type="protein sequence ID" value="KKQ67493.1"/>
    <property type="molecule type" value="Genomic_DNA"/>
</dbReference>
<dbReference type="PANTHER" id="PTHR40278">
    <property type="entry name" value="DNA UTILIZATION PROTEIN HOFN"/>
    <property type="match status" value="1"/>
</dbReference>
<accession>A0A0G0JIC9</accession>